<evidence type="ECO:0000313" key="2">
    <source>
        <dbReference type="Proteomes" id="UP000016931"/>
    </source>
</evidence>
<dbReference type="EMBL" id="KB456261">
    <property type="protein sequence ID" value="EMF16046.1"/>
    <property type="molecule type" value="Genomic_DNA"/>
</dbReference>
<dbReference type="AlphaFoldDB" id="M3C722"/>
<keyword evidence="2" id="KW-1185">Reference proteome</keyword>
<accession>M3C722</accession>
<proteinExistence type="predicted"/>
<protein>
    <submittedName>
        <fullName evidence="1">Uncharacterized protein</fullName>
    </submittedName>
</protein>
<gene>
    <name evidence="1" type="ORF">SEPMUDRAFT_115102</name>
</gene>
<organism evidence="1 2">
    <name type="scientific">Sphaerulina musiva (strain SO2202)</name>
    <name type="common">Poplar stem canker fungus</name>
    <name type="synonym">Septoria musiva</name>
    <dbReference type="NCBI Taxonomy" id="692275"/>
    <lineage>
        <taxon>Eukaryota</taxon>
        <taxon>Fungi</taxon>
        <taxon>Dikarya</taxon>
        <taxon>Ascomycota</taxon>
        <taxon>Pezizomycotina</taxon>
        <taxon>Dothideomycetes</taxon>
        <taxon>Dothideomycetidae</taxon>
        <taxon>Mycosphaerellales</taxon>
        <taxon>Mycosphaerellaceae</taxon>
        <taxon>Sphaerulina</taxon>
    </lineage>
</organism>
<dbReference type="Proteomes" id="UP000016931">
    <property type="component" value="Unassembled WGS sequence"/>
</dbReference>
<evidence type="ECO:0000313" key="1">
    <source>
        <dbReference type="EMBL" id="EMF16046.1"/>
    </source>
</evidence>
<dbReference type="HOGENOM" id="CLU_1856554_0_0_1"/>
<reference evidence="1 2" key="1">
    <citation type="journal article" date="2012" name="PLoS Pathog.">
        <title>Diverse lifestyles and strategies of plant pathogenesis encoded in the genomes of eighteen Dothideomycetes fungi.</title>
        <authorList>
            <person name="Ohm R.A."/>
            <person name="Feau N."/>
            <person name="Henrissat B."/>
            <person name="Schoch C.L."/>
            <person name="Horwitz B.A."/>
            <person name="Barry K.W."/>
            <person name="Condon B.J."/>
            <person name="Copeland A.C."/>
            <person name="Dhillon B."/>
            <person name="Glaser F."/>
            <person name="Hesse C.N."/>
            <person name="Kosti I."/>
            <person name="LaButti K."/>
            <person name="Lindquist E.A."/>
            <person name="Lucas S."/>
            <person name="Salamov A.A."/>
            <person name="Bradshaw R.E."/>
            <person name="Ciuffetti L."/>
            <person name="Hamelin R.C."/>
            <person name="Kema G.H.J."/>
            <person name="Lawrence C."/>
            <person name="Scott J.A."/>
            <person name="Spatafora J.W."/>
            <person name="Turgeon B.G."/>
            <person name="de Wit P.J.G.M."/>
            <person name="Zhong S."/>
            <person name="Goodwin S.B."/>
            <person name="Grigoriev I.V."/>
        </authorList>
    </citation>
    <scope>NUCLEOTIDE SEQUENCE [LARGE SCALE GENOMIC DNA]</scope>
    <source>
        <strain evidence="1 2">SO2202</strain>
    </source>
</reference>
<sequence length="138" mass="15713">MTPSLPGPNGLVFKFYSYWYYDQEGYYVGDPVATKPQAIAKFPGHFKKMEVSFGAKTILVRCDMEATIGKDAGKAITRQGINTLPTATGTPAQNRAMNMDLYLLMIFYVDDIRLIYERDREDQAILFNQYLLSNFEVT</sequence>
<name>M3C722_SPHMS</name>
<dbReference type="GeneID" id="27898266"/>
<dbReference type="RefSeq" id="XP_016764167.1">
    <property type="nucleotide sequence ID" value="XM_016901129.1"/>
</dbReference>